<evidence type="ECO:0000256" key="1">
    <source>
        <dbReference type="ARBA" id="ARBA00005641"/>
    </source>
</evidence>
<dbReference type="Gene3D" id="3.20.20.80">
    <property type="entry name" value="Glycosidases"/>
    <property type="match status" value="1"/>
</dbReference>
<keyword evidence="5" id="KW-0732">Signal</keyword>
<gene>
    <name evidence="8" type="ORF">CAPTEDRAFT_95004</name>
</gene>
<reference evidence="9" key="3">
    <citation type="submission" date="2015-06" db="UniProtKB">
        <authorList>
            <consortium name="EnsemblMetazoa"/>
        </authorList>
    </citation>
    <scope>IDENTIFICATION</scope>
</reference>
<evidence type="ECO:0000259" key="6">
    <source>
        <dbReference type="Pfam" id="PF00150"/>
    </source>
</evidence>
<dbReference type="PANTHER" id="PTHR31308">
    <property type="match status" value="1"/>
</dbReference>
<dbReference type="GO" id="GO:1901136">
    <property type="term" value="P:carbohydrate derivative catabolic process"/>
    <property type="evidence" value="ECO:0007669"/>
    <property type="project" value="UniProtKB-ARBA"/>
</dbReference>
<name>R7VMA9_CAPTE</name>
<dbReference type="InterPro" id="IPR052066">
    <property type="entry name" value="Glycosphingolipid_Hydrolases"/>
</dbReference>
<proteinExistence type="inferred from homology"/>
<comment type="similarity">
    <text evidence="1 4">Belongs to the glycosyl hydrolase 5 (cellulase A) family.</text>
</comment>
<dbReference type="InterPro" id="IPR041036">
    <property type="entry name" value="GH5_C"/>
</dbReference>
<evidence type="ECO:0008006" key="11">
    <source>
        <dbReference type="Google" id="ProtNLM"/>
    </source>
</evidence>
<protein>
    <recommendedName>
        <fullName evidence="11">Glycoside hydrolase family 5 domain-containing protein</fullName>
    </recommendedName>
</protein>
<feature type="signal peptide" evidence="5">
    <location>
        <begin position="1"/>
        <end position="18"/>
    </location>
</feature>
<dbReference type="InterPro" id="IPR001547">
    <property type="entry name" value="Glyco_hydro_5"/>
</dbReference>
<dbReference type="OrthoDB" id="1887033at2759"/>
<sequence>MCLFQLFAVGLLCSFSDCCLTRSESFDVRDHFIQDNAGRTRVFRGFNAVQKGAPWFPSHLLNDSQLDFYQAWGFNAVRLGVMWSGLEPIEGHINASYIKVMQNIVSKLGERGMFVILDMHQDVLSSAFQTYDGIPLWLLEKLPPSPHQFPWPLAPFPQSSWALGYLTQATGRAFQGIYNNEAGTLDCFVKFWEIVVTHFRSFENVLGYELINEPWAGDIFTDPSLLLPAEAGRRNLQPFYDILSRAIRALDNEKLIFYEPVTWGVFLNGQYSGTGFTSVPGGSKQQSKSVLSYHYYCWLLNSPATNSGGLTRDFCDQVLGRAVFRTVQEEVKNLGGGIFLTEFGLCEPDGDPASEGTRECEFVLQQADDNLQSWTYWDSKFFNSNGDPRLEVVRPFSRPYPVAVAGKPMSMSFVIDTGRFNFTFLCDPTINAATEIFIPKLHYPHGITVNVTPPRVAWKFDPARSFLKVEPCARDVIMATLIVSPRAR</sequence>
<keyword evidence="3 4" id="KW-0326">Glycosidase</keyword>
<reference evidence="8 10" key="2">
    <citation type="journal article" date="2013" name="Nature">
        <title>Insights into bilaterian evolution from three spiralian genomes.</title>
        <authorList>
            <person name="Simakov O."/>
            <person name="Marletaz F."/>
            <person name="Cho S.J."/>
            <person name="Edsinger-Gonzales E."/>
            <person name="Havlak P."/>
            <person name="Hellsten U."/>
            <person name="Kuo D.H."/>
            <person name="Larsson T."/>
            <person name="Lv J."/>
            <person name="Arendt D."/>
            <person name="Savage R."/>
            <person name="Osoegawa K."/>
            <person name="de Jong P."/>
            <person name="Grimwood J."/>
            <person name="Chapman J.A."/>
            <person name="Shapiro H."/>
            <person name="Aerts A."/>
            <person name="Otillar R.P."/>
            <person name="Terry A.Y."/>
            <person name="Boore J.L."/>
            <person name="Grigoriev I.V."/>
            <person name="Lindberg D.R."/>
            <person name="Seaver E.C."/>
            <person name="Weisblat D.A."/>
            <person name="Putnam N.H."/>
            <person name="Rokhsar D.S."/>
        </authorList>
    </citation>
    <scope>NUCLEOTIDE SEQUENCE</scope>
    <source>
        <strain evidence="8 10">I ESC-2004</strain>
    </source>
</reference>
<dbReference type="Pfam" id="PF00150">
    <property type="entry name" value="Cellulase"/>
    <property type="match status" value="1"/>
</dbReference>
<dbReference type="HOGENOM" id="CLU_027657_0_0_1"/>
<evidence type="ECO:0000256" key="3">
    <source>
        <dbReference type="ARBA" id="ARBA00023295"/>
    </source>
</evidence>
<dbReference type="GO" id="GO:0016042">
    <property type="term" value="P:lipid catabolic process"/>
    <property type="evidence" value="ECO:0007669"/>
    <property type="project" value="UniProtKB-ARBA"/>
</dbReference>
<dbReference type="GO" id="GO:0004553">
    <property type="term" value="F:hydrolase activity, hydrolyzing O-glycosyl compounds"/>
    <property type="evidence" value="ECO:0007669"/>
    <property type="project" value="InterPro"/>
</dbReference>
<evidence type="ECO:0000313" key="9">
    <source>
        <dbReference type="EnsemblMetazoa" id="CapteP95004"/>
    </source>
</evidence>
<feature type="chain" id="PRO_5008789296" description="Glycoside hydrolase family 5 domain-containing protein" evidence="5">
    <location>
        <begin position="19"/>
        <end position="488"/>
    </location>
</feature>
<dbReference type="EnsemblMetazoa" id="CapteT95004">
    <property type="protein sequence ID" value="CapteP95004"/>
    <property type="gene ID" value="CapteG95004"/>
</dbReference>
<evidence type="ECO:0000256" key="2">
    <source>
        <dbReference type="ARBA" id="ARBA00022801"/>
    </source>
</evidence>
<evidence type="ECO:0000256" key="4">
    <source>
        <dbReference type="RuleBase" id="RU361153"/>
    </source>
</evidence>
<accession>R7VMA9</accession>
<dbReference type="EMBL" id="KB291874">
    <property type="protein sequence ID" value="ELU18520.1"/>
    <property type="molecule type" value="Genomic_DNA"/>
</dbReference>
<dbReference type="EMBL" id="AMQN01003777">
    <property type="status" value="NOT_ANNOTATED_CDS"/>
    <property type="molecule type" value="Genomic_DNA"/>
</dbReference>
<feature type="domain" description="Glycoside hydrolase family 5" evidence="6">
    <location>
        <begin position="43"/>
        <end position="380"/>
    </location>
</feature>
<dbReference type="PANTHER" id="PTHR31308:SF3">
    <property type="entry name" value="ENDOGLYCOCERAMIDASE"/>
    <property type="match status" value="1"/>
</dbReference>
<keyword evidence="10" id="KW-1185">Reference proteome</keyword>
<feature type="domain" description="Glycoside hydrolase family 5 C-terminal" evidence="7">
    <location>
        <begin position="398"/>
        <end position="470"/>
    </location>
</feature>
<organism evidence="8">
    <name type="scientific">Capitella teleta</name>
    <name type="common">Polychaete worm</name>
    <dbReference type="NCBI Taxonomy" id="283909"/>
    <lineage>
        <taxon>Eukaryota</taxon>
        <taxon>Metazoa</taxon>
        <taxon>Spiralia</taxon>
        <taxon>Lophotrochozoa</taxon>
        <taxon>Annelida</taxon>
        <taxon>Polychaeta</taxon>
        <taxon>Sedentaria</taxon>
        <taxon>Scolecida</taxon>
        <taxon>Capitellidae</taxon>
        <taxon>Capitella</taxon>
    </lineage>
</organism>
<evidence type="ECO:0000256" key="5">
    <source>
        <dbReference type="SAM" id="SignalP"/>
    </source>
</evidence>
<dbReference type="Gene3D" id="2.60.40.1180">
    <property type="entry name" value="Golgi alpha-mannosidase II"/>
    <property type="match status" value="1"/>
</dbReference>
<evidence type="ECO:0000259" key="7">
    <source>
        <dbReference type="Pfam" id="PF18564"/>
    </source>
</evidence>
<keyword evidence="2 4" id="KW-0378">Hydrolase</keyword>
<dbReference type="STRING" id="283909.R7VMA9"/>
<dbReference type="OMA" id="WSLSYTS"/>
<evidence type="ECO:0000313" key="10">
    <source>
        <dbReference type="Proteomes" id="UP000014760"/>
    </source>
</evidence>
<dbReference type="InterPro" id="IPR017853">
    <property type="entry name" value="GH"/>
</dbReference>
<reference evidence="10" key="1">
    <citation type="submission" date="2012-12" db="EMBL/GenBank/DDBJ databases">
        <authorList>
            <person name="Hellsten U."/>
            <person name="Grimwood J."/>
            <person name="Chapman J.A."/>
            <person name="Shapiro H."/>
            <person name="Aerts A."/>
            <person name="Otillar R.P."/>
            <person name="Terry A.Y."/>
            <person name="Boore J.L."/>
            <person name="Simakov O."/>
            <person name="Marletaz F."/>
            <person name="Cho S.-J."/>
            <person name="Edsinger-Gonzales E."/>
            <person name="Havlak P."/>
            <person name="Kuo D.-H."/>
            <person name="Larsson T."/>
            <person name="Lv J."/>
            <person name="Arendt D."/>
            <person name="Savage R."/>
            <person name="Osoegawa K."/>
            <person name="de Jong P."/>
            <person name="Lindberg D.R."/>
            <person name="Seaver E.C."/>
            <person name="Weisblat D.A."/>
            <person name="Putnam N.H."/>
            <person name="Grigoriev I.V."/>
            <person name="Rokhsar D.S."/>
        </authorList>
    </citation>
    <scope>NUCLEOTIDE SEQUENCE</scope>
    <source>
        <strain evidence="10">I ESC-2004</strain>
    </source>
</reference>
<dbReference type="AlphaFoldDB" id="R7VMA9"/>
<dbReference type="Pfam" id="PF18564">
    <property type="entry name" value="Glyco_hydro_5_C"/>
    <property type="match status" value="1"/>
</dbReference>
<dbReference type="GO" id="GO:0000272">
    <property type="term" value="P:polysaccharide catabolic process"/>
    <property type="evidence" value="ECO:0007669"/>
    <property type="project" value="InterPro"/>
</dbReference>
<dbReference type="InterPro" id="IPR013780">
    <property type="entry name" value="Glyco_hydro_b"/>
</dbReference>
<evidence type="ECO:0000313" key="8">
    <source>
        <dbReference type="EMBL" id="ELU18520.1"/>
    </source>
</evidence>
<dbReference type="SUPFAM" id="SSF51445">
    <property type="entry name" value="(Trans)glycosidases"/>
    <property type="match status" value="1"/>
</dbReference>
<dbReference type="Proteomes" id="UP000014760">
    <property type="component" value="Unassembled WGS sequence"/>
</dbReference>